<keyword evidence="10" id="KW-1185">Reference proteome</keyword>
<dbReference type="EMBL" id="LR962863">
    <property type="protein sequence ID" value="CAD7358674.1"/>
    <property type="molecule type" value="Genomic_DNA"/>
</dbReference>
<evidence type="ECO:0000313" key="7">
    <source>
        <dbReference type="EMBL" id="NHA34066.1"/>
    </source>
</evidence>
<reference evidence="7 10" key="1">
    <citation type="submission" date="2018-01" db="EMBL/GenBank/DDBJ databases">
        <title>Complete genome sequence of Staphylococcus Scheliferi isolated from human.</title>
        <authorList>
            <person name="Abouelkhair M.A."/>
            <person name="Bemis D.A."/>
            <person name="Kania S.A."/>
        </authorList>
    </citation>
    <scope>NUCLEOTIDE SEQUENCE [LARGE SCALE GENOMIC DNA]</scope>
    <source>
        <strain evidence="7 10">ATCC 43808</strain>
    </source>
</reference>
<dbReference type="InterPro" id="IPR052527">
    <property type="entry name" value="Metal_cation-efflux_comp"/>
</dbReference>
<dbReference type="AlphaFoldDB" id="A0A7Z7QMU7"/>
<feature type="transmembrane region" description="Helical" evidence="5">
    <location>
        <begin position="67"/>
        <end position="87"/>
    </location>
</feature>
<evidence type="ECO:0000313" key="9">
    <source>
        <dbReference type="Proteomes" id="UP000264146"/>
    </source>
</evidence>
<evidence type="ECO:0000256" key="3">
    <source>
        <dbReference type="ARBA" id="ARBA00022989"/>
    </source>
</evidence>
<gene>
    <name evidence="7" type="ORF">C1O36_05935</name>
    <name evidence="8" type="ORF">NCTC12218_00255</name>
</gene>
<keyword evidence="4 5" id="KW-0472">Membrane</keyword>
<organism evidence="8">
    <name type="scientific">Staphylococcus schleiferi</name>
    <dbReference type="NCBI Taxonomy" id="1295"/>
    <lineage>
        <taxon>Bacteria</taxon>
        <taxon>Bacillati</taxon>
        <taxon>Bacillota</taxon>
        <taxon>Bacilli</taxon>
        <taxon>Bacillales</taxon>
        <taxon>Staphylococcaceae</taxon>
        <taxon>Staphylococcus</taxon>
    </lineage>
</organism>
<feature type="transmembrane region" description="Helical" evidence="5">
    <location>
        <begin position="41"/>
        <end position="60"/>
    </location>
</feature>
<accession>A0A7Z7QMU7</accession>
<dbReference type="RefSeq" id="WP_016425967.1">
    <property type="nucleotide sequence ID" value="NZ_CABKRV010000002.1"/>
</dbReference>
<dbReference type="EMBL" id="POVK01000016">
    <property type="protein sequence ID" value="NHA34066.1"/>
    <property type="molecule type" value="Genomic_DNA"/>
</dbReference>
<protein>
    <submittedName>
        <fullName evidence="7">DUF1295 domain-containing protein</fullName>
    </submittedName>
    <submittedName>
        <fullName evidence="8">Membrane spanning protein</fullName>
    </submittedName>
</protein>
<reference evidence="6 9" key="3">
    <citation type="submission" date="2020-11" db="EMBL/GenBank/DDBJ databases">
        <authorList>
            <consortium name="Pathogen Informatics"/>
        </authorList>
    </citation>
    <scope>NUCLEOTIDE SEQUENCE [LARGE SCALE GENOMIC DNA]</scope>
    <source>
        <strain evidence="6 9">NCTC12218</strain>
    </source>
</reference>
<sequence>MTLIILLIFFIIRLVSLVISIKHAKRLVQQGAKEYGQKNSKWLALTHILIYVAAGIETVISHETWSFFNILGLIILIIAYGVLFHVIKTLGPIWTLKLYILPEHPIIKSGLYRITKHPNYFLNIIPELIGVILLTHASYTPLLLLPYAYFLYVRIQQEEKLMSL</sequence>
<keyword evidence="3 5" id="KW-1133">Transmembrane helix</keyword>
<name>A0A7Z7QMU7_STASC</name>
<dbReference type="EMBL" id="UHEF01000001">
    <property type="protein sequence ID" value="SUM86398.1"/>
    <property type="molecule type" value="Genomic_DNA"/>
</dbReference>
<dbReference type="PANTHER" id="PTHR43847:SF1">
    <property type="entry name" value="BLL3993 PROTEIN"/>
    <property type="match status" value="1"/>
</dbReference>
<dbReference type="Proteomes" id="UP000264146">
    <property type="component" value="Chromosome"/>
</dbReference>
<dbReference type="Proteomes" id="UP000572988">
    <property type="component" value="Unassembled WGS sequence"/>
</dbReference>
<comment type="subcellular location">
    <subcellularLocation>
        <location evidence="1">Membrane</location>
        <topology evidence="1">Multi-pass membrane protein</topology>
    </subcellularLocation>
</comment>
<dbReference type="GO" id="GO:0016020">
    <property type="term" value="C:membrane"/>
    <property type="evidence" value="ECO:0007669"/>
    <property type="project" value="UniProtKB-SubCell"/>
</dbReference>
<evidence type="ECO:0000256" key="5">
    <source>
        <dbReference type="SAM" id="Phobius"/>
    </source>
</evidence>
<feature type="transmembrane region" description="Helical" evidence="5">
    <location>
        <begin position="128"/>
        <end position="152"/>
    </location>
</feature>
<dbReference type="Pfam" id="PF04140">
    <property type="entry name" value="ICMT"/>
    <property type="match status" value="1"/>
</dbReference>
<evidence type="ECO:0000256" key="4">
    <source>
        <dbReference type="ARBA" id="ARBA00023136"/>
    </source>
</evidence>
<reference evidence="8" key="2">
    <citation type="submission" date="2018-06" db="EMBL/GenBank/DDBJ databases">
        <authorList>
            <consortium name="Pathogen Informatics"/>
            <person name="Doyle S."/>
        </authorList>
    </citation>
    <scope>NUCLEOTIDE SEQUENCE [LARGE SCALE GENOMIC DNA]</scope>
    <source>
        <strain evidence="8">NCTC12218</strain>
    </source>
</reference>
<dbReference type="GeneID" id="93789012"/>
<proteinExistence type="predicted"/>
<evidence type="ECO:0000256" key="2">
    <source>
        <dbReference type="ARBA" id="ARBA00022692"/>
    </source>
</evidence>
<evidence type="ECO:0000313" key="8">
    <source>
        <dbReference type="EMBL" id="SUM86398.1"/>
    </source>
</evidence>
<dbReference type="Gene3D" id="1.20.120.1630">
    <property type="match status" value="1"/>
</dbReference>
<dbReference type="PANTHER" id="PTHR43847">
    <property type="entry name" value="BLL3993 PROTEIN"/>
    <property type="match status" value="1"/>
</dbReference>
<evidence type="ECO:0000256" key="1">
    <source>
        <dbReference type="ARBA" id="ARBA00004141"/>
    </source>
</evidence>
<dbReference type="InterPro" id="IPR007269">
    <property type="entry name" value="ICMT_MeTrfase"/>
</dbReference>
<keyword evidence="2 5" id="KW-0812">Transmembrane</keyword>
<dbReference type="GO" id="GO:0004671">
    <property type="term" value="F:protein C-terminal S-isoprenylcysteine carboxyl O-methyltransferase activity"/>
    <property type="evidence" value="ECO:0007669"/>
    <property type="project" value="InterPro"/>
</dbReference>
<evidence type="ECO:0000313" key="6">
    <source>
        <dbReference type="EMBL" id="CAD7358674.1"/>
    </source>
</evidence>
<evidence type="ECO:0000313" key="10">
    <source>
        <dbReference type="Proteomes" id="UP000572988"/>
    </source>
</evidence>